<keyword evidence="5" id="KW-0391">Immunity</keyword>
<keyword evidence="4" id="KW-0832">Ubl conjugation</keyword>
<reference evidence="8" key="2">
    <citation type="submission" date="2025-09" db="UniProtKB">
        <authorList>
            <consortium name="Ensembl"/>
        </authorList>
    </citation>
    <scope>IDENTIFICATION</scope>
</reference>
<evidence type="ECO:0000256" key="5">
    <source>
        <dbReference type="ARBA" id="ARBA00022859"/>
    </source>
</evidence>
<dbReference type="Ensembl" id="ENSHCOT00000014976.1">
    <property type="protein sequence ID" value="ENSHCOP00000008979.1"/>
    <property type="gene ID" value="ENSHCOG00000011330.1"/>
</dbReference>
<dbReference type="STRING" id="109280.ENSHCOP00000008979"/>
<dbReference type="InterPro" id="IPR031964">
    <property type="entry name" value="CARD_dom"/>
</dbReference>
<accession>A0A3Q3DD29</accession>
<dbReference type="GeneTree" id="ENSGT01030000234772"/>
<protein>
    <submittedName>
        <fullName evidence="8">Mitochondrial antiviral signaling protein</fullName>
    </submittedName>
</protein>
<dbReference type="Gene3D" id="1.10.533.10">
    <property type="entry name" value="Death Domain, Fas"/>
    <property type="match status" value="1"/>
</dbReference>
<evidence type="ECO:0000256" key="6">
    <source>
        <dbReference type="SAM" id="MobiDB-lite"/>
    </source>
</evidence>
<organism evidence="8 9">
    <name type="scientific">Hippocampus comes</name>
    <name type="common">Tiger tail seahorse</name>
    <dbReference type="NCBI Taxonomy" id="109280"/>
    <lineage>
        <taxon>Eukaryota</taxon>
        <taxon>Metazoa</taxon>
        <taxon>Chordata</taxon>
        <taxon>Craniata</taxon>
        <taxon>Vertebrata</taxon>
        <taxon>Euteleostomi</taxon>
        <taxon>Actinopterygii</taxon>
        <taxon>Neopterygii</taxon>
        <taxon>Teleostei</taxon>
        <taxon>Neoteleostei</taxon>
        <taxon>Acanthomorphata</taxon>
        <taxon>Syngnathiaria</taxon>
        <taxon>Syngnathiformes</taxon>
        <taxon>Syngnathoidei</taxon>
        <taxon>Syngnathidae</taxon>
        <taxon>Hippocampus</taxon>
    </lineage>
</organism>
<reference evidence="8" key="1">
    <citation type="submission" date="2025-08" db="UniProtKB">
        <authorList>
            <consortium name="Ensembl"/>
        </authorList>
    </citation>
    <scope>IDENTIFICATION</scope>
</reference>
<keyword evidence="2" id="KW-0597">Phosphoprotein</keyword>
<keyword evidence="1" id="KW-1017">Isopeptide bond</keyword>
<proteinExistence type="predicted"/>
<dbReference type="InterPro" id="IPR011029">
    <property type="entry name" value="DEATH-like_dom_sf"/>
</dbReference>
<evidence type="ECO:0000256" key="4">
    <source>
        <dbReference type="ARBA" id="ARBA00022843"/>
    </source>
</evidence>
<sequence length="300" mass="32733">MFSQQRCCIRSKTTVHLSLRFSFQMSFASDQLYNGYLRTNMPTIVTKVKVRQIVVHLPCLTDYDRETIEAKREMCGNFNGMVLLLDCLKRRDSWPEHFIRALEKCEHGAIAAEIRAEYDKLLGAGSKRPSFGHILARFFFHFQIVVENCTAAGSTPASPASPAASDASSVFLSTPRTLASILPQEDPNSNPTGAGSSTEPYSGDTDRLEISKNQDDDDEDEVRVHTVHVSQPLSVLDGQLAVNGDAAKEVASVQEPASTTMCPETEKPAPRGALAANAKFAATAVGVAACALLLAWKFKH</sequence>
<evidence type="ECO:0000256" key="3">
    <source>
        <dbReference type="ARBA" id="ARBA00022588"/>
    </source>
</evidence>
<evidence type="ECO:0000259" key="7">
    <source>
        <dbReference type="Pfam" id="PF16739"/>
    </source>
</evidence>
<dbReference type="AlphaFoldDB" id="A0A3Q3DD29"/>
<dbReference type="Proteomes" id="UP000264820">
    <property type="component" value="Unplaced"/>
</dbReference>
<feature type="compositionally biased region" description="Basic and acidic residues" evidence="6">
    <location>
        <begin position="204"/>
        <end position="214"/>
    </location>
</feature>
<dbReference type="GO" id="GO:0045087">
    <property type="term" value="P:innate immune response"/>
    <property type="evidence" value="ECO:0007669"/>
    <property type="project" value="UniProtKB-KW"/>
</dbReference>
<dbReference type="InterPro" id="IPR042144">
    <property type="entry name" value="CARD_IPS1"/>
</dbReference>
<name>A0A3Q3DD29_HIPCM</name>
<feature type="region of interest" description="Disordered" evidence="6">
    <location>
        <begin position="180"/>
        <end position="221"/>
    </location>
</feature>
<evidence type="ECO:0000313" key="9">
    <source>
        <dbReference type="Proteomes" id="UP000264820"/>
    </source>
</evidence>
<evidence type="ECO:0000313" key="8">
    <source>
        <dbReference type="Ensembl" id="ENSHCOP00000008979.1"/>
    </source>
</evidence>
<evidence type="ECO:0000256" key="2">
    <source>
        <dbReference type="ARBA" id="ARBA00022553"/>
    </source>
</evidence>
<keyword evidence="3" id="KW-0399">Innate immunity</keyword>
<dbReference type="CDD" id="cd08811">
    <property type="entry name" value="CARD_IPS1"/>
    <property type="match status" value="1"/>
</dbReference>
<dbReference type="OMA" id="CCIRSKT"/>
<feature type="domain" description="Caspase recruitment" evidence="7">
    <location>
        <begin position="30"/>
        <end position="117"/>
    </location>
</feature>
<feature type="compositionally biased region" description="Polar residues" evidence="6">
    <location>
        <begin position="186"/>
        <end position="200"/>
    </location>
</feature>
<evidence type="ECO:0000256" key="1">
    <source>
        <dbReference type="ARBA" id="ARBA00022499"/>
    </source>
</evidence>
<dbReference type="GO" id="GO:0005737">
    <property type="term" value="C:cytoplasm"/>
    <property type="evidence" value="ECO:0007669"/>
    <property type="project" value="UniProtKB-ARBA"/>
</dbReference>
<keyword evidence="9" id="KW-1185">Reference proteome</keyword>
<dbReference type="Pfam" id="PF16739">
    <property type="entry name" value="CARD_2"/>
    <property type="match status" value="1"/>
</dbReference>